<dbReference type="SUPFAM" id="SSF101744">
    <property type="entry name" value="Rof/RNase P subunit-like"/>
    <property type="match status" value="1"/>
</dbReference>
<dbReference type="Gene3D" id="2.30.30.210">
    <property type="entry name" value="Ribonuclease P/MRP, subunit p29"/>
    <property type="match status" value="1"/>
</dbReference>
<dbReference type="InParanoid" id="C5KGW6"/>
<reference evidence="1 2" key="1">
    <citation type="submission" date="2008-07" db="EMBL/GenBank/DDBJ databases">
        <authorList>
            <person name="El-Sayed N."/>
            <person name="Caler E."/>
            <person name="Inman J."/>
            <person name="Amedeo P."/>
            <person name="Hass B."/>
            <person name="Wortman J."/>
        </authorList>
    </citation>
    <scope>NUCLEOTIDE SEQUENCE [LARGE SCALE GENOMIC DNA]</scope>
    <source>
        <strain evidence="2">ATCC 50983 / TXsc</strain>
    </source>
</reference>
<dbReference type="AlphaFoldDB" id="C5KGW6"/>
<accession>C5KGW6</accession>
<dbReference type="RefSeq" id="XP_002784032.1">
    <property type="nucleotide sequence ID" value="XM_002783986.1"/>
</dbReference>
<dbReference type="InterPro" id="IPR036980">
    <property type="entry name" value="RNase_P/MRP_Rpp29_sf"/>
</dbReference>
<sequence length="96" mass="10889">MGHRNSGFAAKLMNDEKERQMRLSAASDLRELWSAYIKRTCVVDGRLNVKELRQASWLGAVVEVIDSTDRYMIGLSGTVMMENQNSLVVMDHDDAR</sequence>
<keyword evidence="2" id="KW-1185">Reference proteome</keyword>
<dbReference type="InterPro" id="IPR023534">
    <property type="entry name" value="Rof/RNase_P-like"/>
</dbReference>
<dbReference type="InterPro" id="IPR002730">
    <property type="entry name" value="Rpp29/RNP1"/>
</dbReference>
<name>C5KGW6_PERM5</name>
<dbReference type="Proteomes" id="UP000007800">
    <property type="component" value="Unassembled WGS sequence"/>
</dbReference>
<proteinExistence type="predicted"/>
<dbReference type="OrthoDB" id="124041at2759"/>
<evidence type="ECO:0000313" key="2">
    <source>
        <dbReference type="Proteomes" id="UP000007800"/>
    </source>
</evidence>
<organism evidence="2">
    <name type="scientific">Perkinsus marinus (strain ATCC 50983 / TXsc)</name>
    <dbReference type="NCBI Taxonomy" id="423536"/>
    <lineage>
        <taxon>Eukaryota</taxon>
        <taxon>Sar</taxon>
        <taxon>Alveolata</taxon>
        <taxon>Perkinsozoa</taxon>
        <taxon>Perkinsea</taxon>
        <taxon>Perkinsida</taxon>
        <taxon>Perkinsidae</taxon>
        <taxon>Perkinsus</taxon>
    </lineage>
</organism>
<evidence type="ECO:0000313" key="1">
    <source>
        <dbReference type="EMBL" id="EER15828.1"/>
    </source>
</evidence>
<dbReference type="Pfam" id="PF01868">
    <property type="entry name" value="RNase_P-MRP_p29"/>
    <property type="match status" value="1"/>
</dbReference>
<dbReference type="EMBL" id="GG673069">
    <property type="protein sequence ID" value="EER15828.1"/>
    <property type="molecule type" value="Genomic_DNA"/>
</dbReference>
<dbReference type="GO" id="GO:0001682">
    <property type="term" value="P:tRNA 5'-leader removal"/>
    <property type="evidence" value="ECO:0007669"/>
    <property type="project" value="InterPro"/>
</dbReference>
<gene>
    <name evidence="1" type="ORF">Pmar_PMAR003280</name>
</gene>
<protein>
    <submittedName>
        <fullName evidence="1">Uncharacterized protein</fullName>
    </submittedName>
</protein>
<dbReference type="GeneID" id="9061503"/>
<dbReference type="GO" id="GO:0003723">
    <property type="term" value="F:RNA binding"/>
    <property type="evidence" value="ECO:0007669"/>
    <property type="project" value="InterPro"/>
</dbReference>
<dbReference type="GO" id="GO:0030677">
    <property type="term" value="C:ribonuclease P complex"/>
    <property type="evidence" value="ECO:0007669"/>
    <property type="project" value="InterPro"/>
</dbReference>